<dbReference type="AlphaFoldDB" id="A0A1K0JJD2"/>
<evidence type="ECO:0000259" key="5">
    <source>
        <dbReference type="Pfam" id="PF00171"/>
    </source>
</evidence>
<sequence length="488" mass="52598">MKSYQMFIDGEFVDAVDGRCFASQNPYTGDAWARVPSAGSEDVARAVDAADRAWREGPWGQMTATERGALLWKLGDLIARDAGRLAETEVRDNGKLMAEMLAQVRYLTQWFRYFGGLADKIEGTVPPLDKPGYFQFTRNEPLGVVAVITPWNSPLMLLAWKVAPALAAGCTVVVKPSEFTSASTLELASLFLEAGFPRGVFNVITGFGAEAGASLVTDRRVRKVTFTGSDATGRLINQQCAAQFKHVSLELGGKSPNIVFDDADLDAAVAGAISGIFAASGQTCIAGSRLLLQESIHDVFVERLLATVTNARLGDPMLPTTQVGPITTPAQYDKVLSYIDIARQEGATCVLGGKPSDIGGLFVEPTVFTDVTPAMRIAQEEVFGPVLAVIRFRDESEAIEIANGTAYGLGAGVWTRDIGRAFRVSRQIEAGTVWVNTYRAVSFMSPFGGYKDSGIGRENGIGAIREYLQTKSVWINTEAPPANPFTIR</sequence>
<evidence type="ECO:0000256" key="2">
    <source>
        <dbReference type="ARBA" id="ARBA00023002"/>
    </source>
</evidence>
<dbReference type="EMBL" id="FMSH01000364">
    <property type="protein sequence ID" value="SCU83911.1"/>
    <property type="molecule type" value="Genomic_DNA"/>
</dbReference>
<dbReference type="SUPFAM" id="SSF53720">
    <property type="entry name" value="ALDH-like"/>
    <property type="match status" value="1"/>
</dbReference>
<feature type="active site" evidence="3">
    <location>
        <position position="250"/>
    </location>
</feature>
<dbReference type="InterPro" id="IPR015590">
    <property type="entry name" value="Aldehyde_DH_dom"/>
</dbReference>
<proteinExistence type="inferred from homology"/>
<accession>A0A1K0JJD2</accession>
<dbReference type="InterPro" id="IPR016163">
    <property type="entry name" value="Ald_DH_C"/>
</dbReference>
<dbReference type="InterPro" id="IPR016161">
    <property type="entry name" value="Ald_DH/histidinol_DH"/>
</dbReference>
<dbReference type="Gene3D" id="3.40.309.10">
    <property type="entry name" value="Aldehyde Dehydrogenase, Chain A, domain 2"/>
    <property type="match status" value="1"/>
</dbReference>
<comment type="similarity">
    <text evidence="1 4">Belongs to the aldehyde dehydrogenase family.</text>
</comment>
<dbReference type="InterPro" id="IPR016160">
    <property type="entry name" value="Ald_DH_CS_CYS"/>
</dbReference>
<dbReference type="PANTHER" id="PTHR11699">
    <property type="entry name" value="ALDEHYDE DEHYDROGENASE-RELATED"/>
    <property type="match status" value="1"/>
</dbReference>
<evidence type="ECO:0000256" key="1">
    <source>
        <dbReference type="ARBA" id="ARBA00009986"/>
    </source>
</evidence>
<evidence type="ECO:0000256" key="4">
    <source>
        <dbReference type="RuleBase" id="RU003345"/>
    </source>
</evidence>
<dbReference type="GO" id="GO:0004029">
    <property type="term" value="F:aldehyde dehydrogenase (NAD+) activity"/>
    <property type="evidence" value="ECO:0007669"/>
    <property type="project" value="UniProtKB-EC"/>
</dbReference>
<organism evidence="6">
    <name type="scientific">Cupriavidus necator</name>
    <name type="common">Alcaligenes eutrophus</name>
    <name type="synonym">Ralstonia eutropha</name>
    <dbReference type="NCBI Taxonomy" id="106590"/>
    <lineage>
        <taxon>Bacteria</taxon>
        <taxon>Pseudomonadati</taxon>
        <taxon>Pseudomonadota</taxon>
        <taxon>Betaproteobacteria</taxon>
        <taxon>Burkholderiales</taxon>
        <taxon>Burkholderiaceae</taxon>
        <taxon>Cupriavidus</taxon>
    </lineage>
</organism>
<feature type="domain" description="Aldehyde dehydrogenase" evidence="5">
    <location>
        <begin position="14"/>
        <end position="473"/>
    </location>
</feature>
<gene>
    <name evidence="6" type="primary">aldA</name>
    <name evidence="6" type="ORF">CNECB9_4260033</name>
</gene>
<dbReference type="RefSeq" id="WP_340527647.1">
    <property type="nucleotide sequence ID" value="NZ_FMSH01000364.1"/>
</dbReference>
<dbReference type="EC" id="1.2.1.3" evidence="6"/>
<dbReference type="FunFam" id="3.40.605.10:FF:000007">
    <property type="entry name" value="NAD/NADP-dependent betaine aldehyde dehydrogenase"/>
    <property type="match status" value="1"/>
</dbReference>
<evidence type="ECO:0000256" key="3">
    <source>
        <dbReference type="PROSITE-ProRule" id="PRU10007"/>
    </source>
</evidence>
<dbReference type="PROSITE" id="PS00070">
    <property type="entry name" value="ALDEHYDE_DEHYDR_CYS"/>
    <property type="match status" value="1"/>
</dbReference>
<evidence type="ECO:0000313" key="6">
    <source>
        <dbReference type="EMBL" id="SCU83911.1"/>
    </source>
</evidence>
<reference evidence="6" key="1">
    <citation type="submission" date="2016-09" db="EMBL/GenBank/DDBJ databases">
        <authorList>
            <person name="Capua I."/>
            <person name="De Benedictis P."/>
            <person name="Joannis T."/>
            <person name="Lombin L.H."/>
            <person name="Cattoli G."/>
        </authorList>
    </citation>
    <scope>NUCLEOTIDE SEQUENCE</scope>
    <source>
        <strain evidence="6">B9</strain>
    </source>
</reference>
<protein>
    <submittedName>
        <fullName evidence="6">Aldehyde dehydrogenase</fullName>
        <ecNumber evidence="6">1.2.1.3</ecNumber>
    </submittedName>
</protein>
<dbReference type="PROSITE" id="PS00687">
    <property type="entry name" value="ALDEHYDE_DEHYDR_GLU"/>
    <property type="match status" value="1"/>
</dbReference>
<dbReference type="FunFam" id="3.40.309.10:FF:000012">
    <property type="entry name" value="Betaine aldehyde dehydrogenase"/>
    <property type="match status" value="1"/>
</dbReference>
<dbReference type="FunFam" id="3.40.605.10:FF:000026">
    <property type="entry name" value="Aldehyde dehydrogenase, putative"/>
    <property type="match status" value="1"/>
</dbReference>
<dbReference type="CDD" id="cd07114">
    <property type="entry name" value="ALDH_DhaS"/>
    <property type="match status" value="1"/>
</dbReference>
<dbReference type="Gene3D" id="3.40.605.10">
    <property type="entry name" value="Aldehyde Dehydrogenase, Chain A, domain 1"/>
    <property type="match status" value="1"/>
</dbReference>
<keyword evidence="2 4" id="KW-0560">Oxidoreductase</keyword>
<name>A0A1K0JJD2_CUPNE</name>
<dbReference type="InterPro" id="IPR029510">
    <property type="entry name" value="Ald_DH_CS_GLU"/>
</dbReference>
<dbReference type="InterPro" id="IPR016162">
    <property type="entry name" value="Ald_DH_N"/>
</dbReference>
<dbReference type="Pfam" id="PF00171">
    <property type="entry name" value="Aldedh"/>
    <property type="match status" value="1"/>
</dbReference>